<feature type="domain" description="Lipoyl-binding" evidence="1">
    <location>
        <begin position="19"/>
        <end position="94"/>
    </location>
</feature>
<dbReference type="Proteomes" id="UP000059574">
    <property type="component" value="Chromosome"/>
</dbReference>
<reference evidence="3" key="1">
    <citation type="submission" date="2015-11" db="EMBL/GenBank/DDBJ databases">
        <authorList>
            <person name="Kumar R."/>
            <person name="Singh D."/>
            <person name="Swarnkar M.K."/>
            <person name="Singh A.K."/>
            <person name="Kumar S."/>
        </authorList>
    </citation>
    <scope>NUCLEOTIDE SEQUENCE [LARGE SCALE GENOMIC DNA]</scope>
    <source>
        <strain evidence="3">ERGS4:06</strain>
    </source>
</reference>
<accession>A0A0S2M2W2</accession>
<dbReference type="PROSITE" id="PS50968">
    <property type="entry name" value="BIOTINYL_LIPOYL"/>
    <property type="match status" value="1"/>
</dbReference>
<proteinExistence type="predicted"/>
<dbReference type="InterPro" id="IPR011053">
    <property type="entry name" value="Single_hybrid_motif"/>
</dbReference>
<dbReference type="InterPro" id="IPR000089">
    <property type="entry name" value="Biotin_lipoyl"/>
</dbReference>
<sequence>MLKLQRPREWSGFERWHRGMEILFPQMSGDPTEPGVLLEWRAPNGSAVIAYQIIAEVTVDKFDAEINSPVDGTLEWLVEEGDEVAQGAPIAVVR</sequence>
<reference evidence="2 3" key="2">
    <citation type="journal article" date="2016" name="J. Biotechnol.">
        <title>Complete genome sequence of Arthrobacter alpinus ERGS4:06, a yellow pigmented bacterium tolerant to cold and radiations isolated from Sikkim Himalaya.</title>
        <authorList>
            <person name="Kumar R."/>
            <person name="Singh D."/>
            <person name="Swarnkar M.K."/>
            <person name="Singh A.K."/>
            <person name="Kumar S."/>
        </authorList>
    </citation>
    <scope>NUCLEOTIDE SEQUENCE [LARGE SCALE GENOMIC DNA]</scope>
    <source>
        <strain evidence="2 3">ERGS4:06</strain>
    </source>
</reference>
<dbReference type="Pfam" id="PF00364">
    <property type="entry name" value="Biotin_lipoyl"/>
    <property type="match status" value="1"/>
</dbReference>
<dbReference type="SUPFAM" id="SSF51230">
    <property type="entry name" value="Single hybrid motif"/>
    <property type="match status" value="1"/>
</dbReference>
<evidence type="ECO:0000313" key="2">
    <source>
        <dbReference type="EMBL" id="ALO67988.1"/>
    </source>
</evidence>
<gene>
    <name evidence="2" type="ORF">AS189_17720</name>
</gene>
<protein>
    <recommendedName>
        <fullName evidence="1">Lipoyl-binding domain-containing protein</fullName>
    </recommendedName>
</protein>
<dbReference type="AlphaFoldDB" id="A0A0S2M2W2"/>
<dbReference type="Gene3D" id="2.40.50.100">
    <property type="match status" value="1"/>
</dbReference>
<evidence type="ECO:0000259" key="1">
    <source>
        <dbReference type="PROSITE" id="PS50968"/>
    </source>
</evidence>
<dbReference type="EMBL" id="CP013200">
    <property type="protein sequence ID" value="ALO67988.1"/>
    <property type="molecule type" value="Genomic_DNA"/>
</dbReference>
<organism evidence="2 3">
    <name type="scientific">Arthrobacter alpinus</name>
    <dbReference type="NCBI Taxonomy" id="656366"/>
    <lineage>
        <taxon>Bacteria</taxon>
        <taxon>Bacillati</taxon>
        <taxon>Actinomycetota</taxon>
        <taxon>Actinomycetes</taxon>
        <taxon>Micrococcales</taxon>
        <taxon>Micrococcaceae</taxon>
        <taxon>Arthrobacter</taxon>
    </lineage>
</organism>
<dbReference type="CDD" id="cd06849">
    <property type="entry name" value="lipoyl_domain"/>
    <property type="match status" value="1"/>
</dbReference>
<evidence type="ECO:0000313" key="3">
    <source>
        <dbReference type="Proteomes" id="UP000059574"/>
    </source>
</evidence>
<name>A0A0S2M2W2_9MICC</name>